<dbReference type="Proteomes" id="UP000543908">
    <property type="component" value="Unassembled WGS sequence"/>
</dbReference>
<evidence type="ECO:0000313" key="3">
    <source>
        <dbReference type="EMBL" id="NWN63951.1"/>
    </source>
</evidence>
<name>A0A7Y8UVH8_9PSED</name>
<evidence type="ECO:0000256" key="1">
    <source>
        <dbReference type="SAM" id="MobiDB-lite"/>
    </source>
</evidence>
<dbReference type="Pfam" id="PF18158">
    <property type="entry name" value="AidB_N"/>
    <property type="match status" value="1"/>
</dbReference>
<protein>
    <submittedName>
        <fullName evidence="3">DNA alkylation response protein</fullName>
    </submittedName>
</protein>
<gene>
    <name evidence="3" type="ORF">HT123_24065</name>
</gene>
<accession>A0A7Y8UVH8</accession>
<evidence type="ECO:0000313" key="4">
    <source>
        <dbReference type="Proteomes" id="UP000543908"/>
    </source>
</evidence>
<reference evidence="3 4" key="1">
    <citation type="submission" date="2020-05" db="EMBL/GenBank/DDBJ databases">
        <title>Onion-isolated Pseudomonas sp.</title>
        <authorList>
            <person name="Fujikawa T."/>
            <person name="Sawada H."/>
        </authorList>
    </citation>
    <scope>NUCLEOTIDE SEQUENCE [LARGE SCALE GENOMIC DNA]</scope>
    <source>
        <strain evidence="3 4">MAFF 301512</strain>
    </source>
</reference>
<comment type="caution">
    <text evidence="3">The sequence shown here is derived from an EMBL/GenBank/DDBJ whole genome shotgun (WGS) entry which is preliminary data.</text>
</comment>
<proteinExistence type="predicted"/>
<dbReference type="EMBL" id="JABUHS010000234">
    <property type="protein sequence ID" value="NWN63951.1"/>
    <property type="molecule type" value="Genomic_DNA"/>
</dbReference>
<sequence>MNLHQFAETHDVTNQPPSLDGANLYRIDLPLQEWSRRFGAGWAQARIDAYGALAGG</sequence>
<organism evidence="3 4">
    <name type="scientific">Pseudomonas allii</name>
    <dbReference type="NCBI Taxonomy" id="2740531"/>
    <lineage>
        <taxon>Bacteria</taxon>
        <taxon>Pseudomonadati</taxon>
        <taxon>Pseudomonadota</taxon>
        <taxon>Gammaproteobacteria</taxon>
        <taxon>Pseudomonadales</taxon>
        <taxon>Pseudomonadaceae</taxon>
        <taxon>Pseudomonas</taxon>
    </lineage>
</organism>
<dbReference type="AlphaFoldDB" id="A0A7Y8UVH8"/>
<evidence type="ECO:0000259" key="2">
    <source>
        <dbReference type="Pfam" id="PF18158"/>
    </source>
</evidence>
<dbReference type="InterPro" id="IPR041504">
    <property type="entry name" value="AidB_N"/>
</dbReference>
<feature type="domain" description="Adaptive response protein AidB N-terminal" evidence="2">
    <location>
        <begin position="14"/>
        <end position="55"/>
    </location>
</feature>
<feature type="region of interest" description="Disordered" evidence="1">
    <location>
        <begin position="1"/>
        <end position="20"/>
    </location>
</feature>
<feature type="non-terminal residue" evidence="3">
    <location>
        <position position="56"/>
    </location>
</feature>